<dbReference type="AlphaFoldDB" id="A0A0E9S7S0"/>
<dbReference type="EMBL" id="GBXM01071281">
    <property type="protein sequence ID" value="JAH37296.1"/>
    <property type="molecule type" value="Transcribed_RNA"/>
</dbReference>
<reference evidence="1" key="2">
    <citation type="journal article" date="2015" name="Fish Shellfish Immunol.">
        <title>Early steps in the European eel (Anguilla anguilla)-Vibrio vulnificus interaction in the gills: Role of the RtxA13 toxin.</title>
        <authorList>
            <person name="Callol A."/>
            <person name="Pajuelo D."/>
            <person name="Ebbesson L."/>
            <person name="Teles M."/>
            <person name="MacKenzie S."/>
            <person name="Amaro C."/>
        </authorList>
    </citation>
    <scope>NUCLEOTIDE SEQUENCE</scope>
</reference>
<reference evidence="1" key="1">
    <citation type="submission" date="2014-11" db="EMBL/GenBank/DDBJ databases">
        <authorList>
            <person name="Amaro Gonzalez C."/>
        </authorList>
    </citation>
    <scope>NUCLEOTIDE SEQUENCE</scope>
</reference>
<evidence type="ECO:0000313" key="1">
    <source>
        <dbReference type="EMBL" id="JAH37296.1"/>
    </source>
</evidence>
<organism evidence="1">
    <name type="scientific">Anguilla anguilla</name>
    <name type="common">European freshwater eel</name>
    <name type="synonym">Muraena anguilla</name>
    <dbReference type="NCBI Taxonomy" id="7936"/>
    <lineage>
        <taxon>Eukaryota</taxon>
        <taxon>Metazoa</taxon>
        <taxon>Chordata</taxon>
        <taxon>Craniata</taxon>
        <taxon>Vertebrata</taxon>
        <taxon>Euteleostomi</taxon>
        <taxon>Actinopterygii</taxon>
        <taxon>Neopterygii</taxon>
        <taxon>Teleostei</taxon>
        <taxon>Anguilliformes</taxon>
        <taxon>Anguillidae</taxon>
        <taxon>Anguilla</taxon>
    </lineage>
</organism>
<proteinExistence type="predicted"/>
<protein>
    <submittedName>
        <fullName evidence="1">Uncharacterized protein</fullName>
    </submittedName>
</protein>
<sequence length="21" mass="2296">MMSTQKCLIGACLYSMLETAT</sequence>
<name>A0A0E9S7S0_ANGAN</name>
<accession>A0A0E9S7S0</accession>